<proteinExistence type="inferred from homology"/>
<dbReference type="SUPFAM" id="SSF103473">
    <property type="entry name" value="MFS general substrate transporter"/>
    <property type="match status" value="1"/>
</dbReference>
<keyword evidence="8" id="KW-1185">Reference proteome</keyword>
<sequence length="175" mass="19214">MFSLPVWAIVVNNFTFHYALYLLMNWLPTYFELGLQVSLQGMDSSKMVPYLNMFVFSIVGGFIADYLITKRILSVTRTRKFLNTVGFLVASAALMALPQFRTSNGVILCSSVALWFLALGRAGFAVNHMDIAPRYTGIVMGVSNTAGTLAGIIGVDLTGKLLEASKLVYSDLSHQ</sequence>
<evidence type="ECO:0000256" key="2">
    <source>
        <dbReference type="ARBA" id="ARBA00022692"/>
    </source>
</evidence>
<name>A0ABQ8EF50_BRANA</name>
<dbReference type="Pfam" id="PF07690">
    <property type="entry name" value="MFS_1"/>
    <property type="match status" value="1"/>
</dbReference>
<keyword evidence="4 6" id="KW-0472">Membrane</keyword>
<evidence type="ECO:0000256" key="1">
    <source>
        <dbReference type="ARBA" id="ARBA00004141"/>
    </source>
</evidence>
<comment type="caution">
    <text evidence="7">The sequence shown here is derived from an EMBL/GenBank/DDBJ whole genome shotgun (WGS) entry which is preliminary data.</text>
</comment>
<dbReference type="InterPro" id="IPR050382">
    <property type="entry name" value="MFS_Na/Anion_cotransporter"/>
</dbReference>
<dbReference type="PANTHER" id="PTHR11662">
    <property type="entry name" value="SOLUTE CARRIER FAMILY 17"/>
    <property type="match status" value="1"/>
</dbReference>
<dbReference type="EMBL" id="JAGKQM010000002">
    <property type="protein sequence ID" value="KAH0939231.1"/>
    <property type="molecule type" value="Genomic_DNA"/>
</dbReference>
<reference evidence="7 8" key="1">
    <citation type="submission" date="2021-05" db="EMBL/GenBank/DDBJ databases">
        <title>Genome Assembly of Synthetic Allotetraploid Brassica napus Reveals Homoeologous Exchanges between Subgenomes.</title>
        <authorList>
            <person name="Davis J.T."/>
        </authorList>
    </citation>
    <scope>NUCLEOTIDE SEQUENCE [LARGE SCALE GENOMIC DNA]</scope>
    <source>
        <strain evidence="8">cv. Da-Ae</strain>
        <tissue evidence="7">Seedling</tissue>
    </source>
</reference>
<dbReference type="InterPro" id="IPR036259">
    <property type="entry name" value="MFS_trans_sf"/>
</dbReference>
<dbReference type="InterPro" id="IPR011701">
    <property type="entry name" value="MFS"/>
</dbReference>
<protein>
    <recommendedName>
        <fullName evidence="9">Phosphate transporter</fullName>
    </recommendedName>
</protein>
<feature type="transmembrane region" description="Helical" evidence="6">
    <location>
        <begin position="7"/>
        <end position="27"/>
    </location>
</feature>
<accession>A0ABQ8EF50</accession>
<comment type="subcellular location">
    <subcellularLocation>
        <location evidence="1">Membrane</location>
        <topology evidence="1">Multi-pass membrane protein</topology>
    </subcellularLocation>
</comment>
<keyword evidence="2 6" id="KW-0812">Transmembrane</keyword>
<evidence type="ECO:0000313" key="7">
    <source>
        <dbReference type="EMBL" id="KAH0939231.1"/>
    </source>
</evidence>
<organism evidence="7 8">
    <name type="scientific">Brassica napus</name>
    <name type="common">Rape</name>
    <dbReference type="NCBI Taxonomy" id="3708"/>
    <lineage>
        <taxon>Eukaryota</taxon>
        <taxon>Viridiplantae</taxon>
        <taxon>Streptophyta</taxon>
        <taxon>Embryophyta</taxon>
        <taxon>Tracheophyta</taxon>
        <taxon>Spermatophyta</taxon>
        <taxon>Magnoliopsida</taxon>
        <taxon>eudicotyledons</taxon>
        <taxon>Gunneridae</taxon>
        <taxon>Pentapetalae</taxon>
        <taxon>rosids</taxon>
        <taxon>malvids</taxon>
        <taxon>Brassicales</taxon>
        <taxon>Brassicaceae</taxon>
        <taxon>Brassiceae</taxon>
        <taxon>Brassica</taxon>
    </lineage>
</organism>
<evidence type="ECO:0000256" key="4">
    <source>
        <dbReference type="ARBA" id="ARBA00023136"/>
    </source>
</evidence>
<keyword evidence="3 6" id="KW-1133">Transmembrane helix</keyword>
<evidence type="ECO:0000313" key="8">
    <source>
        <dbReference type="Proteomes" id="UP000824890"/>
    </source>
</evidence>
<evidence type="ECO:0000256" key="6">
    <source>
        <dbReference type="SAM" id="Phobius"/>
    </source>
</evidence>
<comment type="similarity">
    <text evidence="5">Belongs to the major facilitator superfamily. Sodium/anion cotransporter (TC 2.A.1.14) family.</text>
</comment>
<dbReference type="Proteomes" id="UP000824890">
    <property type="component" value="Unassembled WGS sequence"/>
</dbReference>
<feature type="transmembrane region" description="Helical" evidence="6">
    <location>
        <begin position="81"/>
        <end position="99"/>
    </location>
</feature>
<dbReference type="Gene3D" id="1.20.1250.20">
    <property type="entry name" value="MFS general substrate transporter like domains"/>
    <property type="match status" value="1"/>
</dbReference>
<feature type="transmembrane region" description="Helical" evidence="6">
    <location>
        <begin position="47"/>
        <end position="69"/>
    </location>
</feature>
<evidence type="ECO:0000256" key="3">
    <source>
        <dbReference type="ARBA" id="ARBA00022989"/>
    </source>
</evidence>
<evidence type="ECO:0008006" key="9">
    <source>
        <dbReference type="Google" id="ProtNLM"/>
    </source>
</evidence>
<dbReference type="PANTHER" id="PTHR11662:SF282">
    <property type="entry name" value="ANION TRANSPORTER 5-RELATED"/>
    <property type="match status" value="1"/>
</dbReference>
<evidence type="ECO:0000256" key="5">
    <source>
        <dbReference type="ARBA" id="ARBA00024362"/>
    </source>
</evidence>
<gene>
    <name evidence="7" type="ORF">HID58_006692</name>
</gene>
<feature type="transmembrane region" description="Helical" evidence="6">
    <location>
        <begin position="105"/>
        <end position="124"/>
    </location>
</feature>